<proteinExistence type="predicted"/>
<organism evidence="3 4">
    <name type="scientific">Flammeovirga pectinis</name>
    <dbReference type="NCBI Taxonomy" id="2494373"/>
    <lineage>
        <taxon>Bacteria</taxon>
        <taxon>Pseudomonadati</taxon>
        <taxon>Bacteroidota</taxon>
        <taxon>Cytophagia</taxon>
        <taxon>Cytophagales</taxon>
        <taxon>Flammeovirgaceae</taxon>
        <taxon>Flammeovirga</taxon>
    </lineage>
</organism>
<dbReference type="Proteomes" id="UP000267268">
    <property type="component" value="Chromosome 1"/>
</dbReference>
<evidence type="ECO:0000256" key="2">
    <source>
        <dbReference type="SAM" id="SignalP"/>
    </source>
</evidence>
<name>A0A3S9P1U7_9BACT</name>
<dbReference type="EMBL" id="CP034562">
    <property type="protein sequence ID" value="AZQ62157.1"/>
    <property type="molecule type" value="Genomic_DNA"/>
</dbReference>
<reference evidence="3 4" key="1">
    <citation type="submission" date="2018-12" db="EMBL/GenBank/DDBJ databases">
        <title>Flammeovirga pectinis sp. nov., isolated from the gut of the Korean scallop, Patinopecten yessoensis.</title>
        <authorList>
            <person name="Bae J.-W."/>
            <person name="Jeong Y.-S."/>
            <person name="Kang W."/>
        </authorList>
    </citation>
    <scope>NUCLEOTIDE SEQUENCE [LARGE SCALE GENOMIC DNA]</scope>
    <source>
        <strain evidence="3 4">L12M1</strain>
    </source>
</reference>
<keyword evidence="1" id="KW-1133">Transmembrane helix</keyword>
<feature type="signal peptide" evidence="2">
    <location>
        <begin position="1"/>
        <end position="22"/>
    </location>
</feature>
<evidence type="ECO:0000313" key="3">
    <source>
        <dbReference type="EMBL" id="AZQ62157.1"/>
    </source>
</evidence>
<keyword evidence="1" id="KW-0812">Transmembrane</keyword>
<accession>A0A3S9P1U7</accession>
<feature type="transmembrane region" description="Helical" evidence="1">
    <location>
        <begin position="329"/>
        <end position="356"/>
    </location>
</feature>
<keyword evidence="2" id="KW-0732">Signal</keyword>
<dbReference type="KEGG" id="fll:EI427_07890"/>
<dbReference type="OrthoDB" id="975499at2"/>
<dbReference type="RefSeq" id="WP_126613387.1">
    <property type="nucleotide sequence ID" value="NZ_CP034562.1"/>
</dbReference>
<evidence type="ECO:0000313" key="4">
    <source>
        <dbReference type="Proteomes" id="UP000267268"/>
    </source>
</evidence>
<gene>
    <name evidence="3" type="ORF">EI427_07890</name>
</gene>
<keyword evidence="1" id="KW-0472">Membrane</keyword>
<keyword evidence="4" id="KW-1185">Reference proteome</keyword>
<dbReference type="AlphaFoldDB" id="A0A3S9P1U7"/>
<protein>
    <submittedName>
        <fullName evidence="3">Uncharacterized protein</fullName>
    </submittedName>
</protein>
<sequence>MNLRKGLLFFLTLVIFSNIAQAEKDIQINFMTEVQGFKLLDIAKDTATISKLKELNAQLYVGITDFSEDRITALKIFKKNGISCHAWLLLPKGEHYWPNAYNGSQVLDRFNKFDNWSKRNNLKWQSLTLSLSPYSTDSRIVDNGPISVSKVVLKRLISGSVQHNGELNYVRLRSVATQAGYKIFSIISPYQIDAKEVNVDTWKQISGTFDMLNDQEILSIFNYYQEDTPHTIAQIKAYQAGINQIIIGSANAKKPLSKEENNRVLNWDELSKYITIARQYDKNIIIYGLEGAIESQLLNKLSLHIVDSKLPNLKLAEEDILRERENTQILFTILAHPGWITFGLFFMGITFCIALLRTLKLLF</sequence>
<evidence type="ECO:0000256" key="1">
    <source>
        <dbReference type="SAM" id="Phobius"/>
    </source>
</evidence>
<feature type="chain" id="PRO_5019114540" evidence="2">
    <location>
        <begin position="23"/>
        <end position="363"/>
    </location>
</feature>